<sequence length="91" mass="10360">MKISFRTHVCIIYPYFKCTTCMLIVEPTLLFSFSTSLWLMRTDASIKVEAPNQKPKLIQRVGRLASLKSSMLRFNIVKLGSDIGFARVSSQ</sequence>
<proteinExistence type="predicted"/>
<dbReference type="Proteomes" id="UP001367508">
    <property type="component" value="Unassembled WGS sequence"/>
</dbReference>
<accession>A0AAN9M876</accession>
<reference evidence="1 2" key="1">
    <citation type="submission" date="2024-01" db="EMBL/GenBank/DDBJ databases">
        <title>The genomes of 5 underutilized Papilionoideae crops provide insights into root nodulation and disease resistanc.</title>
        <authorList>
            <person name="Jiang F."/>
        </authorList>
    </citation>
    <scope>NUCLEOTIDE SEQUENCE [LARGE SCALE GENOMIC DNA]</scope>
    <source>
        <strain evidence="1">LVBAO_FW01</strain>
        <tissue evidence="1">Leaves</tissue>
    </source>
</reference>
<dbReference type="AlphaFoldDB" id="A0AAN9M876"/>
<evidence type="ECO:0000313" key="2">
    <source>
        <dbReference type="Proteomes" id="UP001367508"/>
    </source>
</evidence>
<dbReference type="EMBL" id="JAYMYQ010000002">
    <property type="protein sequence ID" value="KAK7350050.1"/>
    <property type="molecule type" value="Genomic_DNA"/>
</dbReference>
<name>A0AAN9M876_CANGL</name>
<gene>
    <name evidence="1" type="ORF">VNO77_08102</name>
</gene>
<keyword evidence="2" id="KW-1185">Reference proteome</keyword>
<evidence type="ECO:0000313" key="1">
    <source>
        <dbReference type="EMBL" id="KAK7350050.1"/>
    </source>
</evidence>
<protein>
    <submittedName>
        <fullName evidence="1">Uncharacterized protein</fullName>
    </submittedName>
</protein>
<comment type="caution">
    <text evidence="1">The sequence shown here is derived from an EMBL/GenBank/DDBJ whole genome shotgun (WGS) entry which is preliminary data.</text>
</comment>
<organism evidence="1 2">
    <name type="scientific">Canavalia gladiata</name>
    <name type="common">Sword bean</name>
    <name type="synonym">Dolichos gladiatus</name>
    <dbReference type="NCBI Taxonomy" id="3824"/>
    <lineage>
        <taxon>Eukaryota</taxon>
        <taxon>Viridiplantae</taxon>
        <taxon>Streptophyta</taxon>
        <taxon>Embryophyta</taxon>
        <taxon>Tracheophyta</taxon>
        <taxon>Spermatophyta</taxon>
        <taxon>Magnoliopsida</taxon>
        <taxon>eudicotyledons</taxon>
        <taxon>Gunneridae</taxon>
        <taxon>Pentapetalae</taxon>
        <taxon>rosids</taxon>
        <taxon>fabids</taxon>
        <taxon>Fabales</taxon>
        <taxon>Fabaceae</taxon>
        <taxon>Papilionoideae</taxon>
        <taxon>50 kb inversion clade</taxon>
        <taxon>NPAAA clade</taxon>
        <taxon>indigoferoid/millettioid clade</taxon>
        <taxon>Phaseoleae</taxon>
        <taxon>Canavalia</taxon>
    </lineage>
</organism>